<sequence length="93" mass="10131">MAAKSTYRTSSTTLPLELAPLIIDKRAYIYIWGDAKNMSKAVEEILMEMLGQAKGGSAAVEGAKELKTLKERNVSTTICALYSATSADFSHRD</sequence>
<protein>
    <submittedName>
        <fullName evidence="1">NADPH-cytochrome P450 reductase</fullName>
    </submittedName>
</protein>
<dbReference type="Proteomes" id="UP000095149">
    <property type="component" value="Unassembled WGS sequence"/>
</dbReference>
<gene>
    <name evidence="1" type="ORF">I350_08257</name>
</gene>
<organism evidence="1 2">
    <name type="scientific">Cryptococcus amylolentus CBS 6273</name>
    <dbReference type="NCBI Taxonomy" id="1296118"/>
    <lineage>
        <taxon>Eukaryota</taxon>
        <taxon>Fungi</taxon>
        <taxon>Dikarya</taxon>
        <taxon>Basidiomycota</taxon>
        <taxon>Agaricomycotina</taxon>
        <taxon>Tremellomycetes</taxon>
        <taxon>Tremellales</taxon>
        <taxon>Cryptococcaceae</taxon>
        <taxon>Cryptococcus</taxon>
    </lineage>
</organism>
<name>A0A1E3J5X9_9TREE</name>
<dbReference type="EMBL" id="MEKH01000015">
    <property type="protein sequence ID" value="ODN96254.1"/>
    <property type="molecule type" value="Genomic_DNA"/>
</dbReference>
<dbReference type="AlphaFoldDB" id="A0A1E3J5X9"/>
<dbReference type="InterPro" id="IPR039261">
    <property type="entry name" value="FNR_nucleotide-bd"/>
</dbReference>
<evidence type="ECO:0000313" key="1">
    <source>
        <dbReference type="EMBL" id="ODN96254.1"/>
    </source>
</evidence>
<comment type="caution">
    <text evidence="1">The sequence shown here is derived from an EMBL/GenBank/DDBJ whole genome shotgun (WGS) entry which is preliminary data.</text>
</comment>
<reference evidence="1 2" key="1">
    <citation type="submission" date="2016-06" db="EMBL/GenBank/DDBJ databases">
        <title>Evolution of pathogenesis and genome organization in the Tremellales.</title>
        <authorList>
            <person name="Cuomo C."/>
            <person name="Litvintseva A."/>
            <person name="Heitman J."/>
            <person name="Chen Y."/>
            <person name="Sun S."/>
            <person name="Springer D."/>
            <person name="Dromer F."/>
            <person name="Young S."/>
            <person name="Zeng Q."/>
            <person name="Chapman S."/>
            <person name="Gujja S."/>
            <person name="Saif S."/>
            <person name="Birren B."/>
        </authorList>
    </citation>
    <scope>NUCLEOTIDE SEQUENCE [LARGE SCALE GENOMIC DNA]</scope>
    <source>
        <strain evidence="1 2">CBS 6273</strain>
    </source>
</reference>
<accession>A0A1E3J5X9</accession>
<dbReference type="Gene3D" id="3.40.50.80">
    <property type="entry name" value="Nucleotide-binding domain of ferredoxin-NADP reductase (FNR) module"/>
    <property type="match status" value="1"/>
</dbReference>
<proteinExistence type="predicted"/>
<evidence type="ECO:0000313" key="2">
    <source>
        <dbReference type="Proteomes" id="UP000095149"/>
    </source>
</evidence>